<protein>
    <submittedName>
        <fullName evidence="1">Uncharacterized protein</fullName>
    </submittedName>
</protein>
<organism evidence="1 2">
    <name type="scientific">Halovivax ruber (strain DSM 18193 / JCM 13892 / XH-70)</name>
    <dbReference type="NCBI Taxonomy" id="797302"/>
    <lineage>
        <taxon>Archaea</taxon>
        <taxon>Methanobacteriati</taxon>
        <taxon>Methanobacteriota</taxon>
        <taxon>Stenosarchaea group</taxon>
        <taxon>Halobacteria</taxon>
        <taxon>Halobacteriales</taxon>
        <taxon>Natrialbaceae</taxon>
        <taxon>Halovivax</taxon>
    </lineage>
</organism>
<dbReference type="Proteomes" id="UP000010846">
    <property type="component" value="Chromosome"/>
</dbReference>
<reference evidence="1" key="1">
    <citation type="submission" date="2011-09" db="EMBL/GenBank/DDBJ databases">
        <title>Complete sequence of Halovivax ruber XH-70.</title>
        <authorList>
            <consortium name="US DOE Joint Genome Institute"/>
            <person name="Lucas S."/>
            <person name="Han J."/>
            <person name="Lapidus A."/>
            <person name="Cheng J.-F."/>
            <person name="Goodwin L."/>
            <person name="Pitluck S."/>
            <person name="Peters L."/>
            <person name="Mikhailova N."/>
            <person name="Davenport K."/>
            <person name="Detter J.C."/>
            <person name="Han C."/>
            <person name="Tapia R."/>
            <person name="Land M."/>
            <person name="Hauser L."/>
            <person name="Kyrpides N."/>
            <person name="Ivanova N."/>
            <person name="Pagani I."/>
            <person name="Sproer C."/>
            <person name="Anderson I."/>
            <person name="Woyke T."/>
        </authorList>
    </citation>
    <scope>NUCLEOTIDE SEQUENCE</scope>
    <source>
        <strain evidence="1">XH-70</strain>
    </source>
</reference>
<dbReference type="AlphaFoldDB" id="L0I6H6"/>
<dbReference type="eggNOG" id="arCOG10180">
    <property type="taxonomic scope" value="Archaea"/>
</dbReference>
<proteinExistence type="predicted"/>
<gene>
    <name evidence="1" type="ordered locus">Halru_0515</name>
</gene>
<dbReference type="EMBL" id="CP003050">
    <property type="protein sequence ID" value="AGB15150.1"/>
    <property type="molecule type" value="Genomic_DNA"/>
</dbReference>
<evidence type="ECO:0000313" key="1">
    <source>
        <dbReference type="EMBL" id="AGB15150.1"/>
    </source>
</evidence>
<keyword evidence="2" id="KW-1185">Reference proteome</keyword>
<evidence type="ECO:0000313" key="2">
    <source>
        <dbReference type="Proteomes" id="UP000010846"/>
    </source>
</evidence>
<name>L0I6H6_HALRX</name>
<dbReference type="KEGG" id="hru:Halru_0515"/>
<dbReference type="HOGENOM" id="CLU_673705_0_0_2"/>
<sequence length="408" mass="42394">MEIHNLRRDVLTGGAIGLSAIFAGSVSANGSGKDGRSHGATVQLDDQRSSGGSVTIETLRTKKASTLYLLTDAFDVLAERKLSANVRRGSHSIELRRSLTESQEITALLIERPGTLAAGDAATISLGDADSTLTVRDQSGTGASVDISQLRTDVDASLFVFDATGRQIGGSGVRFVGGTEIDSLTVPLESPLEGSQSVRVVLYESNGGPIAETTAFLRVEDAGPATLTVEEQTSDGSSIDVSHLWTAVDSSLFVFDESGDVVGGSGVTFEAGEEVTDRSVDLDEPLESTQEVTVTLYESNGGPIVSETVTVEVSDIGSASITFDDQTSDGTTVEIASLRTPVDSSLFVFDEAHNVIGGSGVTFDAGDEVTNQSVALDEPLESTQAVTVTLYESNGGPIATETASVTVE</sequence>
<accession>L0I6H6</accession>